<feature type="domain" description="Fatty acid desaturase" evidence="3">
    <location>
        <begin position="39"/>
        <end position="287"/>
    </location>
</feature>
<dbReference type="PANTHER" id="PTHR12879">
    <property type="entry name" value="SPHINGOLIPID DELTA 4 DESATURASE/C-4 HYDROXYLASE PROTEIN DES2"/>
    <property type="match status" value="1"/>
</dbReference>
<feature type="transmembrane region" description="Helical" evidence="2">
    <location>
        <begin position="194"/>
        <end position="223"/>
    </location>
</feature>
<evidence type="ECO:0000256" key="2">
    <source>
        <dbReference type="SAM" id="Phobius"/>
    </source>
</evidence>
<dbReference type="PANTHER" id="PTHR12879:SF8">
    <property type="entry name" value="SPHINGOLIPID DELTA(4)-DESATURASE DES1"/>
    <property type="match status" value="1"/>
</dbReference>
<evidence type="ECO:0000313" key="5">
    <source>
        <dbReference type="Proteomes" id="UP000321424"/>
    </source>
</evidence>
<accession>A0A511MGI9</accession>
<dbReference type="InterPro" id="IPR005804">
    <property type="entry name" value="FA_desaturase_dom"/>
</dbReference>
<proteinExistence type="predicted"/>
<dbReference type="GO" id="GO:0046513">
    <property type="term" value="P:ceramide biosynthetic process"/>
    <property type="evidence" value="ECO:0007669"/>
    <property type="project" value="TreeGrafter"/>
</dbReference>
<protein>
    <submittedName>
        <fullName evidence="4">Fatty acid desaturase</fullName>
    </submittedName>
</protein>
<dbReference type="OrthoDB" id="634389at2"/>
<organism evidence="4 5">
    <name type="scientific">Nocardia ninae NBRC 108245</name>
    <dbReference type="NCBI Taxonomy" id="1210091"/>
    <lineage>
        <taxon>Bacteria</taxon>
        <taxon>Bacillati</taxon>
        <taxon>Actinomycetota</taxon>
        <taxon>Actinomycetes</taxon>
        <taxon>Mycobacteriales</taxon>
        <taxon>Nocardiaceae</taxon>
        <taxon>Nocardia</taxon>
    </lineage>
</organism>
<evidence type="ECO:0000256" key="1">
    <source>
        <dbReference type="SAM" id="MobiDB-lite"/>
    </source>
</evidence>
<evidence type="ECO:0000259" key="3">
    <source>
        <dbReference type="Pfam" id="PF00487"/>
    </source>
</evidence>
<gene>
    <name evidence="4" type="ORF">NN4_43220</name>
</gene>
<evidence type="ECO:0000313" key="4">
    <source>
        <dbReference type="EMBL" id="GEM39803.1"/>
    </source>
</evidence>
<dbReference type="EMBL" id="BJXA01000028">
    <property type="protein sequence ID" value="GEM39803.1"/>
    <property type="molecule type" value="Genomic_DNA"/>
</dbReference>
<keyword evidence="5" id="KW-1185">Reference proteome</keyword>
<sequence>MSTHIWRHSPKDAVPLCFSVAQLIAMIWLARTWSDAAPLARAGGFVLITMLMTYNIIVVSHLFTHAPWFTARRLNAVASLLNSICIGQSVQAYHLTHVRNHHRYNNDPIGDDGTTRDTSSTYRDGHDGEHSPLLRYVLLGALDSLRTRGKDALAITRLWRIGARETQLLSLISRREPRRGQELRQVRADRAAHILSLAGFAVLSWQWTLLCYLPAFFVALALVNVQNYYRHFGADPSHRGADAVSYYGRLYNLLAFNDGYHQEHHLSPSTHWSQLPGVRERRQDLLAARPRIISPVPAMLGFLHRNRPLLHRSRTDISANQ</sequence>
<keyword evidence="2" id="KW-0472">Membrane</keyword>
<keyword evidence="2" id="KW-1133">Transmembrane helix</keyword>
<reference evidence="4 5" key="1">
    <citation type="submission" date="2019-07" db="EMBL/GenBank/DDBJ databases">
        <title>Whole genome shotgun sequence of Nocardia ninae NBRC 108245.</title>
        <authorList>
            <person name="Hosoyama A."/>
            <person name="Uohara A."/>
            <person name="Ohji S."/>
            <person name="Ichikawa N."/>
        </authorList>
    </citation>
    <scope>NUCLEOTIDE SEQUENCE [LARGE SCALE GENOMIC DNA]</scope>
    <source>
        <strain evidence="4 5">NBRC 108245</strain>
    </source>
</reference>
<dbReference type="Proteomes" id="UP000321424">
    <property type="component" value="Unassembled WGS sequence"/>
</dbReference>
<dbReference type="AlphaFoldDB" id="A0A511MGI9"/>
<dbReference type="GO" id="GO:0016020">
    <property type="term" value="C:membrane"/>
    <property type="evidence" value="ECO:0007669"/>
    <property type="project" value="GOC"/>
</dbReference>
<keyword evidence="2" id="KW-0812">Transmembrane</keyword>
<dbReference type="Pfam" id="PF00487">
    <property type="entry name" value="FA_desaturase"/>
    <property type="match status" value="1"/>
</dbReference>
<feature type="transmembrane region" description="Helical" evidence="2">
    <location>
        <begin position="42"/>
        <end position="63"/>
    </location>
</feature>
<name>A0A511MGI9_9NOCA</name>
<feature type="transmembrane region" description="Helical" evidence="2">
    <location>
        <begin position="12"/>
        <end position="30"/>
    </location>
</feature>
<dbReference type="GO" id="GO:0042284">
    <property type="term" value="F:sphingolipid delta-4 desaturase activity"/>
    <property type="evidence" value="ECO:0007669"/>
    <property type="project" value="TreeGrafter"/>
</dbReference>
<feature type="region of interest" description="Disordered" evidence="1">
    <location>
        <begin position="104"/>
        <end position="128"/>
    </location>
</feature>
<comment type="caution">
    <text evidence="4">The sequence shown here is derived from an EMBL/GenBank/DDBJ whole genome shotgun (WGS) entry which is preliminary data.</text>
</comment>